<keyword evidence="6" id="KW-0769">Symport</keyword>
<feature type="transmembrane region" description="Helical" evidence="9">
    <location>
        <begin position="311"/>
        <end position="334"/>
    </location>
</feature>
<dbReference type="STRING" id="221988.MS0384"/>
<evidence type="ECO:0000256" key="1">
    <source>
        <dbReference type="ARBA" id="ARBA00006430"/>
    </source>
</evidence>
<evidence type="ECO:0000313" key="11">
    <source>
        <dbReference type="Proteomes" id="UP000000607"/>
    </source>
</evidence>
<evidence type="ECO:0000256" key="7">
    <source>
        <dbReference type="ARBA" id="ARBA00022989"/>
    </source>
</evidence>
<dbReference type="GO" id="GO:0015649">
    <property type="term" value="F:2-keto-3-deoxygluconate:proton symporter activity"/>
    <property type="evidence" value="ECO:0007669"/>
    <property type="project" value="InterPro"/>
</dbReference>
<keyword evidence="7 9" id="KW-1133">Transmembrane helix</keyword>
<comment type="similarity">
    <text evidence="1">Belongs to the KdgT transporter family.</text>
</comment>
<evidence type="ECO:0000256" key="5">
    <source>
        <dbReference type="ARBA" id="ARBA00022692"/>
    </source>
</evidence>
<evidence type="ECO:0000256" key="8">
    <source>
        <dbReference type="ARBA" id="ARBA00023136"/>
    </source>
</evidence>
<feature type="transmembrane region" description="Helical" evidence="9">
    <location>
        <begin position="190"/>
        <end position="211"/>
    </location>
</feature>
<feature type="transmembrane region" description="Helical" evidence="9">
    <location>
        <begin position="78"/>
        <end position="97"/>
    </location>
</feature>
<keyword evidence="2" id="KW-0813">Transport</keyword>
<keyword evidence="3" id="KW-1003">Cell membrane</keyword>
<feature type="transmembrane region" description="Helical" evidence="9">
    <location>
        <begin position="39"/>
        <end position="58"/>
    </location>
</feature>
<proteinExistence type="inferred from homology"/>
<dbReference type="Proteomes" id="UP000000607">
    <property type="component" value="Chromosome"/>
</dbReference>
<keyword evidence="4" id="KW-0762">Sugar transport</keyword>
<keyword evidence="5 9" id="KW-0812">Transmembrane</keyword>
<feature type="transmembrane region" description="Helical" evidence="9">
    <location>
        <begin position="165"/>
        <end position="184"/>
    </location>
</feature>
<evidence type="ECO:0000256" key="4">
    <source>
        <dbReference type="ARBA" id="ARBA00022597"/>
    </source>
</evidence>
<dbReference type="InterPro" id="IPR004684">
    <property type="entry name" value="2keto-3dGluconate_permease"/>
</dbReference>
<dbReference type="eggNOG" id="ENOG502Z7JT">
    <property type="taxonomic scope" value="Bacteria"/>
</dbReference>
<dbReference type="HOGENOM" id="CLU_057476_0_0_6"/>
<evidence type="ECO:0000256" key="2">
    <source>
        <dbReference type="ARBA" id="ARBA00022448"/>
    </source>
</evidence>
<evidence type="ECO:0008006" key="12">
    <source>
        <dbReference type="Google" id="ProtNLM"/>
    </source>
</evidence>
<feature type="transmembrane region" description="Helical" evidence="9">
    <location>
        <begin position="223"/>
        <end position="244"/>
    </location>
</feature>
<protein>
    <recommendedName>
        <fullName evidence="12">2-keto-3-deoxygluconate permease</fullName>
    </recommendedName>
</protein>
<keyword evidence="11" id="KW-1185">Reference proteome</keyword>
<evidence type="ECO:0000256" key="6">
    <source>
        <dbReference type="ARBA" id="ARBA00022847"/>
    </source>
</evidence>
<organism evidence="10 11">
    <name type="scientific">Mannheimia succiniciproducens (strain KCTC 0769BP / MBEL55E)</name>
    <dbReference type="NCBI Taxonomy" id="221988"/>
    <lineage>
        <taxon>Bacteria</taxon>
        <taxon>Pseudomonadati</taxon>
        <taxon>Pseudomonadota</taxon>
        <taxon>Gammaproteobacteria</taxon>
        <taxon>Pasteurellales</taxon>
        <taxon>Pasteurellaceae</taxon>
        <taxon>Basfia</taxon>
    </lineage>
</organism>
<reference evidence="10 11" key="1">
    <citation type="journal article" date="2004" name="Nat. Biotechnol.">
        <title>The genome sequence of the capnophilic rumen bacterium Mannheimia succiniciproducens.</title>
        <authorList>
            <person name="Hong S.H."/>
            <person name="Kim J.S."/>
            <person name="Lee S.Y."/>
            <person name="In Y.H."/>
            <person name="Choi S.S."/>
            <person name="Rih J.-K."/>
            <person name="Kim C.H."/>
            <person name="Jeong H."/>
            <person name="Hur C.G."/>
            <person name="Kim J.J."/>
        </authorList>
    </citation>
    <scope>NUCLEOTIDE SEQUENCE [LARGE SCALE GENOMIC DNA]</scope>
    <source>
        <strain evidence="11">KCTC 0769BP / MBEL55E</strain>
    </source>
</reference>
<keyword evidence="8 9" id="KW-0472">Membrane</keyword>
<feature type="transmembrane region" description="Helical" evidence="9">
    <location>
        <begin position="279"/>
        <end position="299"/>
    </location>
</feature>
<gene>
    <name evidence="10" type="ordered locus">MS0384</name>
</gene>
<feature type="transmembrane region" description="Helical" evidence="9">
    <location>
        <begin position="250"/>
        <end position="272"/>
    </location>
</feature>
<dbReference type="EMBL" id="AE016827">
    <property type="protein sequence ID" value="AAU36991.1"/>
    <property type="molecule type" value="Genomic_DNA"/>
</dbReference>
<accession>Q65VL9</accession>
<evidence type="ECO:0000313" key="10">
    <source>
        <dbReference type="EMBL" id="AAU36991.1"/>
    </source>
</evidence>
<dbReference type="Pfam" id="PF03812">
    <property type="entry name" value="KdgT"/>
    <property type="match status" value="1"/>
</dbReference>
<dbReference type="AlphaFoldDB" id="Q65VL9"/>
<dbReference type="GO" id="GO:0016020">
    <property type="term" value="C:membrane"/>
    <property type="evidence" value="ECO:0007669"/>
    <property type="project" value="InterPro"/>
</dbReference>
<dbReference type="KEGG" id="msu:MS0384"/>
<name>Q65VL9_MANSM</name>
<evidence type="ECO:0000256" key="9">
    <source>
        <dbReference type="SAM" id="Phobius"/>
    </source>
</evidence>
<sequence>MYQKIRRFLSTCYLRRTIMALRNEEGHIDLKLMERMMKIPGGLVIIPLLLAVAIKTFFPQFFEIGGFTTGLFQKGQPAMMGIFLILCGASINIRQVGMPLYKGVVLTSSKFFLGVALGLLVGHLFGPEGIWGLSPIVLIAAITNSNSSLYISLSSQFGNSTDTGAISILSLNDGPFFTLIALGASGLANIPFMAVVATLIPLLIGFVWGNIDTKFRELCGKAQPIIIFFMTIAIGSGTDVSTILKAGASGIILGILSTLTAAVFFYVFNIFLPKRERNAMGAAIGTTALNSAMTPAAVADADPTFTPHVPLATAQCATASIITLFLCPFVVAFFDRQMRKNKLGIYSAEGWAGKALAEREALAKSAS</sequence>
<feature type="transmembrane region" description="Helical" evidence="9">
    <location>
        <begin position="131"/>
        <end position="153"/>
    </location>
</feature>
<feature type="transmembrane region" description="Helical" evidence="9">
    <location>
        <begin position="104"/>
        <end position="125"/>
    </location>
</feature>
<evidence type="ECO:0000256" key="3">
    <source>
        <dbReference type="ARBA" id="ARBA00022475"/>
    </source>
</evidence>